<dbReference type="RefSeq" id="WP_140962577.1">
    <property type="nucleotide sequence ID" value="NZ_VEVQ02000006.1"/>
</dbReference>
<dbReference type="EMBL" id="VEVQ02000006">
    <property type="protein sequence ID" value="NHN26255.1"/>
    <property type="molecule type" value="Genomic_DNA"/>
</dbReference>
<evidence type="ECO:0000313" key="2">
    <source>
        <dbReference type="EMBL" id="NHN26255.1"/>
    </source>
</evidence>
<proteinExistence type="predicted"/>
<accession>A0ABX0IR03</accession>
<sequence length="200" mass="22078">MTRNFFTFSLILAFFLFSNSSKAQFGIEVNYGLNGVMNPSITNFSHFGGGILYDFNESFGAKLDFGSDQFRSNGDFFNKETGVNVTRISLQATANISDLIDPTSLYSSFNLSAHAGGGYSFIKSTEYTNADNTANAIIGLTPKIKISQGLYFAIDTSVIINLSQHYGFDGQFTYQGYPNSITGIMYNVTGGIIYKFDEYY</sequence>
<feature type="signal peptide" evidence="1">
    <location>
        <begin position="1"/>
        <end position="23"/>
    </location>
</feature>
<dbReference type="Proteomes" id="UP000817854">
    <property type="component" value="Unassembled WGS sequence"/>
</dbReference>
<evidence type="ECO:0000256" key="1">
    <source>
        <dbReference type="SAM" id="SignalP"/>
    </source>
</evidence>
<feature type="chain" id="PRO_5047425431" description="Outer membrane protein beta-barrel domain-containing protein" evidence="1">
    <location>
        <begin position="24"/>
        <end position="200"/>
    </location>
</feature>
<evidence type="ECO:0008006" key="4">
    <source>
        <dbReference type="Google" id="ProtNLM"/>
    </source>
</evidence>
<name>A0ABX0IR03_9FLAO</name>
<evidence type="ECO:0000313" key="3">
    <source>
        <dbReference type="Proteomes" id="UP000817854"/>
    </source>
</evidence>
<protein>
    <recommendedName>
        <fullName evidence="4">Outer membrane protein beta-barrel domain-containing protein</fullName>
    </recommendedName>
</protein>
<gene>
    <name evidence="2" type="ORF">FIA58_011255</name>
</gene>
<comment type="caution">
    <text evidence="2">The sequence shown here is derived from an EMBL/GenBank/DDBJ whole genome shotgun (WGS) entry which is preliminary data.</text>
</comment>
<reference evidence="2" key="1">
    <citation type="submission" date="2019-05" db="EMBL/GenBank/DDBJ databases">
        <authorList>
            <person name="Lianzixin W."/>
        </authorList>
    </citation>
    <scope>NUCLEOTIDE SEQUENCE</scope>
    <source>
        <strain evidence="2">EC11</strain>
    </source>
</reference>
<keyword evidence="3" id="KW-1185">Reference proteome</keyword>
<organism evidence="2 3">
    <name type="scientific">Flavobacterium jejuense</name>
    <dbReference type="NCBI Taxonomy" id="1544455"/>
    <lineage>
        <taxon>Bacteria</taxon>
        <taxon>Pseudomonadati</taxon>
        <taxon>Bacteroidota</taxon>
        <taxon>Flavobacteriia</taxon>
        <taxon>Flavobacteriales</taxon>
        <taxon>Flavobacteriaceae</taxon>
        <taxon>Flavobacterium</taxon>
    </lineage>
</organism>
<keyword evidence="1" id="KW-0732">Signal</keyword>
<reference evidence="2" key="2">
    <citation type="submission" date="2020-02" db="EMBL/GenBank/DDBJ databases">
        <title>Flavobacterium profundi sp. nov., isolated from a deep-sea seamount.</title>
        <authorList>
            <person name="Zhang D.-C."/>
        </authorList>
    </citation>
    <scope>NUCLEOTIDE SEQUENCE</scope>
    <source>
        <strain evidence="2">EC11</strain>
    </source>
</reference>